<dbReference type="Proteomes" id="UP000828390">
    <property type="component" value="Unassembled WGS sequence"/>
</dbReference>
<dbReference type="PANTHER" id="PTHR43721">
    <property type="entry name" value="ELONGATION FACTOR TU-RELATED"/>
    <property type="match status" value="1"/>
</dbReference>
<sequence>MTWKHRVCKIFSCVQYSPEIFLDDNLTFVYWSPQSGDVSSEGLADLFETLRQHTYIPQRQAQGPFLFSVDHCFSMRGQGTVLTGTALSGQLAVNDVSIM</sequence>
<evidence type="ECO:0000313" key="2">
    <source>
        <dbReference type="Proteomes" id="UP000828390"/>
    </source>
</evidence>
<reference evidence="1" key="2">
    <citation type="submission" date="2020-11" db="EMBL/GenBank/DDBJ databases">
        <authorList>
            <person name="McCartney M.A."/>
            <person name="Auch B."/>
            <person name="Kono T."/>
            <person name="Mallez S."/>
            <person name="Becker A."/>
            <person name="Gohl D.M."/>
            <person name="Silverstein K.A.T."/>
            <person name="Koren S."/>
            <person name="Bechman K.B."/>
            <person name="Herman A."/>
            <person name="Abrahante J.E."/>
            <person name="Garbe J."/>
        </authorList>
    </citation>
    <scope>NUCLEOTIDE SEQUENCE</scope>
    <source>
        <strain evidence="1">Duluth1</strain>
        <tissue evidence="1">Whole animal</tissue>
    </source>
</reference>
<dbReference type="SUPFAM" id="SSF50447">
    <property type="entry name" value="Translation proteins"/>
    <property type="match status" value="1"/>
</dbReference>
<protein>
    <submittedName>
        <fullName evidence="1">Uncharacterized protein</fullName>
    </submittedName>
</protein>
<dbReference type="GO" id="GO:0001514">
    <property type="term" value="P:selenocysteine incorporation"/>
    <property type="evidence" value="ECO:0007669"/>
    <property type="project" value="TreeGrafter"/>
</dbReference>
<proteinExistence type="predicted"/>
<keyword evidence="2" id="KW-1185">Reference proteome</keyword>
<name>A0A9D4FB43_DREPO</name>
<evidence type="ECO:0000313" key="1">
    <source>
        <dbReference type="EMBL" id="KAH3795548.1"/>
    </source>
</evidence>
<accession>A0A9D4FB43</accession>
<organism evidence="1 2">
    <name type="scientific">Dreissena polymorpha</name>
    <name type="common">Zebra mussel</name>
    <name type="synonym">Mytilus polymorpha</name>
    <dbReference type="NCBI Taxonomy" id="45954"/>
    <lineage>
        <taxon>Eukaryota</taxon>
        <taxon>Metazoa</taxon>
        <taxon>Spiralia</taxon>
        <taxon>Lophotrochozoa</taxon>
        <taxon>Mollusca</taxon>
        <taxon>Bivalvia</taxon>
        <taxon>Autobranchia</taxon>
        <taxon>Heteroconchia</taxon>
        <taxon>Euheterodonta</taxon>
        <taxon>Imparidentia</taxon>
        <taxon>Neoheterodontei</taxon>
        <taxon>Myida</taxon>
        <taxon>Dreissenoidea</taxon>
        <taxon>Dreissenidae</taxon>
        <taxon>Dreissena</taxon>
    </lineage>
</organism>
<comment type="caution">
    <text evidence="1">The sequence shown here is derived from an EMBL/GenBank/DDBJ whole genome shotgun (WGS) entry which is preliminary data.</text>
</comment>
<reference evidence="1" key="1">
    <citation type="journal article" date="2019" name="bioRxiv">
        <title>The Genome of the Zebra Mussel, Dreissena polymorpha: A Resource for Invasive Species Research.</title>
        <authorList>
            <person name="McCartney M.A."/>
            <person name="Auch B."/>
            <person name="Kono T."/>
            <person name="Mallez S."/>
            <person name="Zhang Y."/>
            <person name="Obille A."/>
            <person name="Becker A."/>
            <person name="Abrahante J.E."/>
            <person name="Garbe J."/>
            <person name="Badalamenti J.P."/>
            <person name="Herman A."/>
            <person name="Mangelson H."/>
            <person name="Liachko I."/>
            <person name="Sullivan S."/>
            <person name="Sone E.D."/>
            <person name="Koren S."/>
            <person name="Silverstein K.A.T."/>
            <person name="Beckman K.B."/>
            <person name="Gohl D.M."/>
        </authorList>
    </citation>
    <scope>NUCLEOTIDE SEQUENCE</scope>
    <source>
        <strain evidence="1">Duluth1</strain>
        <tissue evidence="1">Whole animal</tissue>
    </source>
</reference>
<dbReference type="InterPro" id="IPR050055">
    <property type="entry name" value="EF-Tu_GTPase"/>
</dbReference>
<dbReference type="Gene3D" id="2.40.30.10">
    <property type="entry name" value="Translation factors"/>
    <property type="match status" value="1"/>
</dbReference>
<dbReference type="AlphaFoldDB" id="A0A9D4FB43"/>
<dbReference type="EMBL" id="JAIWYP010000007">
    <property type="protein sequence ID" value="KAH3795548.1"/>
    <property type="molecule type" value="Genomic_DNA"/>
</dbReference>
<dbReference type="InterPro" id="IPR009000">
    <property type="entry name" value="Transl_B-barrel_sf"/>
</dbReference>
<dbReference type="PANTHER" id="PTHR43721:SF11">
    <property type="entry name" value="SELENOCYSTEINE-SPECIFIC ELONGATION FACTOR"/>
    <property type="match status" value="1"/>
</dbReference>
<dbReference type="GO" id="GO:0003746">
    <property type="term" value="F:translation elongation factor activity"/>
    <property type="evidence" value="ECO:0007669"/>
    <property type="project" value="TreeGrafter"/>
</dbReference>
<gene>
    <name evidence="1" type="ORF">DPMN_149102</name>
</gene>